<protein>
    <submittedName>
        <fullName evidence="5">Response regulator</fullName>
    </submittedName>
</protein>
<dbReference type="RefSeq" id="WP_138220559.1">
    <property type="nucleotide sequence ID" value="NZ_VAUO01000007.1"/>
</dbReference>
<gene>
    <name evidence="5" type="ORF">FEM01_16510</name>
</gene>
<dbReference type="SMART" id="SM00448">
    <property type="entry name" value="REC"/>
    <property type="match status" value="1"/>
</dbReference>
<dbReference type="SUPFAM" id="SSF109604">
    <property type="entry name" value="HD-domain/PDEase-like"/>
    <property type="match status" value="1"/>
</dbReference>
<evidence type="ECO:0000313" key="5">
    <source>
        <dbReference type="EMBL" id="TLP58281.1"/>
    </source>
</evidence>
<comment type="caution">
    <text evidence="5">The sequence shown here is derived from an EMBL/GenBank/DDBJ whole genome shotgun (WGS) entry which is preliminary data.</text>
</comment>
<dbReference type="InterPro" id="IPR052340">
    <property type="entry name" value="RNase_Y/CdgJ"/>
</dbReference>
<sequence length="450" mass="48428">MSAADPVPPCVLIAEGDPWVRDMLREMLLSVRCDARLRVCADGSEAVSALATQPDLIIAARELSGVDGLDLLRKVRTSGEHAALPFILLSNRTDSASVREALPLHPTAYLSKPLDMDNLRKRLEGLLLEVGESVACPVPALAPGVKLSGFLEQRRATADGGPLFADVQVAIKRALNPQGLNLKVLEQEISGDPQITGVLIAAANSAALHREAPVQTLLQALNKLGSTQSMNLILGLTLKRSARLSDPLLSQHAAHYWNLSLRTADYSRTLARQLEVDEGRCYCAGLLHCLGDLAVLRTLQEWRLAGGELDEDQVQLSLNEFGAPFGSALRTRWRLPLSLRELIAAVYQLGGGVYSREILAMNLAGQLARLKPSEGLEKVASSKTARLLKIGLPELTRLRKVDPHAVAEEEAAKARLAVEEEAARLAQAGTPEMAEVPVEAAPGEAEGKQV</sequence>
<feature type="domain" description="Response regulatory" evidence="3">
    <location>
        <begin position="10"/>
        <end position="127"/>
    </location>
</feature>
<dbReference type="SUPFAM" id="SSF52172">
    <property type="entry name" value="CheY-like"/>
    <property type="match status" value="1"/>
</dbReference>
<organism evidence="5 6">
    <name type="scientific">Pseudomonas mosselii</name>
    <dbReference type="NCBI Taxonomy" id="78327"/>
    <lineage>
        <taxon>Bacteria</taxon>
        <taxon>Pseudomonadati</taxon>
        <taxon>Pseudomonadota</taxon>
        <taxon>Gammaproteobacteria</taxon>
        <taxon>Pseudomonadales</taxon>
        <taxon>Pseudomonadaceae</taxon>
        <taxon>Pseudomonas</taxon>
    </lineage>
</organism>
<feature type="domain" description="HDOD" evidence="4">
    <location>
        <begin position="161"/>
        <end position="349"/>
    </location>
</feature>
<accession>A0A5R8YY30</accession>
<dbReference type="PANTHER" id="PTHR33525:SF3">
    <property type="entry name" value="RIBONUCLEASE Y"/>
    <property type="match status" value="1"/>
</dbReference>
<dbReference type="AlphaFoldDB" id="A0A5R8YY30"/>
<dbReference type="EMBL" id="VAUO01000007">
    <property type="protein sequence ID" value="TLP58281.1"/>
    <property type="molecule type" value="Genomic_DNA"/>
</dbReference>
<dbReference type="OrthoDB" id="2085719at2"/>
<dbReference type="GO" id="GO:0000160">
    <property type="term" value="P:phosphorelay signal transduction system"/>
    <property type="evidence" value="ECO:0007669"/>
    <property type="project" value="InterPro"/>
</dbReference>
<dbReference type="Gene3D" id="3.40.50.2300">
    <property type="match status" value="1"/>
</dbReference>
<dbReference type="CDD" id="cd00156">
    <property type="entry name" value="REC"/>
    <property type="match status" value="1"/>
</dbReference>
<evidence type="ECO:0000259" key="3">
    <source>
        <dbReference type="PROSITE" id="PS50110"/>
    </source>
</evidence>
<keyword evidence="6" id="KW-1185">Reference proteome</keyword>
<evidence type="ECO:0000313" key="6">
    <source>
        <dbReference type="Proteomes" id="UP000309819"/>
    </source>
</evidence>
<dbReference type="InterPro" id="IPR001789">
    <property type="entry name" value="Sig_transdc_resp-reg_receiver"/>
</dbReference>
<dbReference type="PROSITE" id="PS51833">
    <property type="entry name" value="HDOD"/>
    <property type="match status" value="1"/>
</dbReference>
<dbReference type="InterPro" id="IPR011006">
    <property type="entry name" value="CheY-like_superfamily"/>
</dbReference>
<dbReference type="Pfam" id="PF08668">
    <property type="entry name" value="HDOD"/>
    <property type="match status" value="1"/>
</dbReference>
<feature type="compositionally biased region" description="Low complexity" evidence="2">
    <location>
        <begin position="426"/>
        <end position="444"/>
    </location>
</feature>
<name>A0A5R8YY30_9PSED</name>
<dbReference type="Gene3D" id="1.10.3210.10">
    <property type="entry name" value="Hypothetical protein af1432"/>
    <property type="match status" value="1"/>
</dbReference>
<evidence type="ECO:0000256" key="2">
    <source>
        <dbReference type="SAM" id="MobiDB-lite"/>
    </source>
</evidence>
<evidence type="ECO:0000259" key="4">
    <source>
        <dbReference type="PROSITE" id="PS51833"/>
    </source>
</evidence>
<reference evidence="5 6" key="1">
    <citation type="submission" date="2019-05" db="EMBL/GenBank/DDBJ databases">
        <title>Pseudomonas sp. SC006 isolated from lettuce that can produce HBGAs.</title>
        <authorList>
            <person name="Wang D."/>
            <person name="Liao N."/>
            <person name="Liu D."/>
            <person name="Zhang Z."/>
            <person name="Zou S."/>
        </authorList>
    </citation>
    <scope>NUCLEOTIDE SEQUENCE [LARGE SCALE GENOMIC DNA]</scope>
    <source>
        <strain evidence="5 6">SC006</strain>
    </source>
</reference>
<dbReference type="Pfam" id="PF00072">
    <property type="entry name" value="Response_reg"/>
    <property type="match status" value="1"/>
</dbReference>
<comment type="caution">
    <text evidence="1">Lacks conserved residue(s) required for the propagation of feature annotation.</text>
</comment>
<evidence type="ECO:0000256" key="1">
    <source>
        <dbReference type="PROSITE-ProRule" id="PRU00169"/>
    </source>
</evidence>
<dbReference type="PROSITE" id="PS50110">
    <property type="entry name" value="RESPONSE_REGULATORY"/>
    <property type="match status" value="1"/>
</dbReference>
<feature type="region of interest" description="Disordered" evidence="2">
    <location>
        <begin position="426"/>
        <end position="450"/>
    </location>
</feature>
<proteinExistence type="predicted"/>
<dbReference type="Proteomes" id="UP000309819">
    <property type="component" value="Unassembled WGS sequence"/>
</dbReference>
<dbReference type="PANTHER" id="PTHR33525">
    <property type="match status" value="1"/>
</dbReference>
<dbReference type="InterPro" id="IPR013976">
    <property type="entry name" value="HDOD"/>
</dbReference>